<sequence>MNRVAHFAVRALCMVAILFGAAQRDAEAQSFPQGSQGWFTVMNQQPGYYGATPADACQHQWQAYNATAKSVFVAAVPTNNPNTYQCDWTKFYDRCNGGINSCGTIGPTIVWLSCTAGYTAVGGNCVPSEQITPPLPSTCSGKSSAGKGIGSAPNPPLSSPNVGNPIAIFDGAKLQEETDFETAGDKGRLFVSRFYRSRAPSAVIARKGEVRGSVGGWRFNFLSEIHLASDTSFAQYIYLKTGVTLYLPNGLALDFAQSGNSFVPSGTIQTRYSLQFVGTPPSDWTQITYTPTQWRLIDADENRVWTFQTFRQINSSDSNGAPLYLIARPISMSEGQYVWNLSYDQYGTLQSITDSYGMSLAVAWNYFQYPDTSVGNTNPVPVSIASITPSNGTSLVYTYDPPLQSGASVMNVGRLVQKQLIAGGSVLDYTTYQYENALFPTFLTGVTDARGVRYGTFAYDGLGRATSTQHAGGLDNYSIAYNQPSTTLPNDLVRYVTNPLGKVAEYHWTHPSNSYLSTLTSVVGEPSTNCVGTTRGWTYDSNYFVASETDEEGRVIAYVRDAKNRPTSITRGYGTSQAVTTNVAWHATLNLPTQIAVPGQTISATYNAGGLVTQIQQLDTTTQSVPYSTSGQTRTWSYVYNSTGQLTSVTDPAGAVTAYAYNANGGLQSVTDPVGNVTTVTSWNSLRQPTSLTDPNGVVVNLAYEQTHGWLTSLTADAAGTPAITTIAYDAVGDVTKITLPNGAYETYSYDGARRLMSVANSAGETISYARNANGDTTSTSVSGGVGAGFAETRVFDELGRVIKSIGAQSQAYGFAYDRTDNLVSVADPRSNVFSYGFDALNRLNKEVDESGATVNLARDGQDNITGYQDPRANVTSYVRNGFGEVIQEVSPDRGATTYVRDAGGRVTQRTDPRGIVTNYSYDAAGRISYKSYNGYPASQYGQGFAWDYTGDGNKGAGRLVGLYSETGNDWLVYDAQGRVTVDYRTTSPAPSVAVYYSYDAAGNIVSMTYPSGRTVNFGRDAIGRISSITTRQNSAAQDQAILWLAQWNPYGPLASMSFNNGQTTNFTLDSSYRVKRVQTGWSASPSGSVDLNLSWTGDMVDSIVDNNNPGTSPPFTYGAQSQSFTYTPTRRLASASGYYGQYSWTYDGVGNRLTETGNGVLSSYLYPLGSNRLQSVATGSSTRSLGYDAAGDVASDSSAAGSNIAMNYSYDVEGRLAKASRAGAPSNGGSYGYDALNRLVSRTVTSGATTTTTLYVHDTHNHIIAELDSAGVTHREYIWLNDLPVAVVDQVNTSTPQVYMVHTDHLGRPVLMISTAGAWVWNAIYNPFGAVSYIWSSPAVMDIRFPGQWFQLETGLAYNWHRHYDASLGRYLQPDPLGLQTLLSDGPSAYGYVGGNPLAYVDPEGEFGLIGAGFGAALDLGIQLLENNGNFRCVSWREVGISGAVGALTGGFANGAFKWKEGSNTWNATRKWLGKRVWDLEKGQAVHHWLIEQNSRIGKLVPDWIKNQPWNLNPMPSNEWHQWLHKIDPLTRTILGAPGWAQGLGLSGGVAGLGSVMEDRCGCQ</sequence>
<dbReference type="PANTHER" id="PTHR32305:SF15">
    <property type="entry name" value="PROTEIN RHSA-RELATED"/>
    <property type="match status" value="1"/>
</dbReference>
<dbReference type="Pfam" id="PF05593">
    <property type="entry name" value="RHS_repeat"/>
    <property type="match status" value="5"/>
</dbReference>
<dbReference type="NCBIfam" id="TIGR01643">
    <property type="entry name" value="YD_repeat_2x"/>
    <property type="match status" value="5"/>
</dbReference>
<keyword evidence="5" id="KW-0614">Plasmid</keyword>
<evidence type="ECO:0008006" key="7">
    <source>
        <dbReference type="Google" id="ProtNLM"/>
    </source>
</evidence>
<organism evidence="5 6">
    <name type="scientific">Methylocystis heyeri</name>
    <dbReference type="NCBI Taxonomy" id="391905"/>
    <lineage>
        <taxon>Bacteria</taxon>
        <taxon>Pseudomonadati</taxon>
        <taxon>Pseudomonadota</taxon>
        <taxon>Alphaproteobacteria</taxon>
        <taxon>Hyphomicrobiales</taxon>
        <taxon>Methylocystaceae</taxon>
        <taxon>Methylocystis</taxon>
    </lineage>
</organism>
<reference evidence="5 6" key="1">
    <citation type="submission" date="2019-11" db="EMBL/GenBank/DDBJ databases">
        <title>The genome sequence of Methylocystis heyeri.</title>
        <authorList>
            <person name="Oshkin I.Y."/>
            <person name="Miroshnikov K."/>
            <person name="Dedysh S.N."/>
        </authorList>
    </citation>
    <scope>NUCLEOTIDE SEQUENCE [LARGE SCALE GENOMIC DNA]</scope>
    <source>
        <strain evidence="5 6">H2</strain>
        <plasmid evidence="5 6">unnamed2</plasmid>
    </source>
</reference>
<dbReference type="Proteomes" id="UP000309061">
    <property type="component" value="Plasmid unnamed2"/>
</dbReference>
<geneLocation type="plasmid" evidence="5">
    <name>unnamed2</name>
</geneLocation>
<keyword evidence="2" id="KW-0732">Signal</keyword>
<evidence type="ECO:0000313" key="6">
    <source>
        <dbReference type="Proteomes" id="UP000309061"/>
    </source>
</evidence>
<feature type="chain" id="PRO_5025447428" description="RHS repeat protein" evidence="2">
    <location>
        <begin position="27"/>
        <end position="1565"/>
    </location>
</feature>
<dbReference type="Gene3D" id="2.180.10.10">
    <property type="entry name" value="RHS repeat-associated core"/>
    <property type="match status" value="2"/>
</dbReference>
<protein>
    <recommendedName>
        <fullName evidence="7">RHS repeat protein</fullName>
    </recommendedName>
</protein>
<dbReference type="RefSeq" id="WP_154331783.1">
    <property type="nucleotide sequence ID" value="NZ_CP046054.1"/>
</dbReference>
<feature type="domain" description="Teneurin-like YD-shell" evidence="4">
    <location>
        <begin position="1120"/>
        <end position="1376"/>
    </location>
</feature>
<dbReference type="InterPro" id="IPR031325">
    <property type="entry name" value="RHS_repeat"/>
</dbReference>
<dbReference type="InterPro" id="IPR006530">
    <property type="entry name" value="YD"/>
</dbReference>
<dbReference type="Pfam" id="PF25023">
    <property type="entry name" value="TEN_YD-shell"/>
    <property type="match status" value="1"/>
</dbReference>
<dbReference type="EMBL" id="CP046054">
    <property type="protein sequence ID" value="QGM48322.1"/>
    <property type="molecule type" value="Genomic_DNA"/>
</dbReference>
<evidence type="ECO:0000259" key="3">
    <source>
        <dbReference type="Pfam" id="PF20148"/>
    </source>
</evidence>
<keyword evidence="6" id="KW-1185">Reference proteome</keyword>
<dbReference type="Pfam" id="PF20148">
    <property type="entry name" value="DUF6531"/>
    <property type="match status" value="1"/>
</dbReference>
<evidence type="ECO:0000259" key="4">
    <source>
        <dbReference type="Pfam" id="PF25023"/>
    </source>
</evidence>
<evidence type="ECO:0000256" key="2">
    <source>
        <dbReference type="SAM" id="SignalP"/>
    </source>
</evidence>
<dbReference type="InterPro" id="IPR045351">
    <property type="entry name" value="DUF6531"/>
</dbReference>
<dbReference type="InterPro" id="IPR050708">
    <property type="entry name" value="T6SS_VgrG/RHS"/>
</dbReference>
<dbReference type="PANTHER" id="PTHR32305">
    <property type="match status" value="1"/>
</dbReference>
<evidence type="ECO:0000256" key="1">
    <source>
        <dbReference type="ARBA" id="ARBA00022737"/>
    </source>
</evidence>
<feature type="domain" description="DUF6531" evidence="3">
    <location>
        <begin position="163"/>
        <end position="230"/>
    </location>
</feature>
<feature type="signal peptide" evidence="2">
    <location>
        <begin position="1"/>
        <end position="26"/>
    </location>
</feature>
<dbReference type="PRINTS" id="PR00394">
    <property type="entry name" value="RHSPROTEIN"/>
</dbReference>
<name>A0A6B8KKR1_9HYPH</name>
<evidence type="ECO:0000313" key="5">
    <source>
        <dbReference type="EMBL" id="QGM48322.1"/>
    </source>
</evidence>
<dbReference type="InterPro" id="IPR056823">
    <property type="entry name" value="TEN-like_YD-shell"/>
</dbReference>
<gene>
    <name evidence="5" type="ORF">H2LOC_021250</name>
</gene>
<dbReference type="InterPro" id="IPR022385">
    <property type="entry name" value="Rhs_assc_core"/>
</dbReference>
<dbReference type="NCBIfam" id="TIGR03696">
    <property type="entry name" value="Rhs_assc_core"/>
    <property type="match status" value="1"/>
</dbReference>
<dbReference type="OrthoDB" id="6057489at2"/>
<accession>A0A6B8KKR1</accession>
<dbReference type="KEGG" id="mhey:H2LOC_021250"/>
<proteinExistence type="predicted"/>
<keyword evidence="1" id="KW-0677">Repeat</keyword>